<evidence type="ECO:0000313" key="4">
    <source>
        <dbReference type="Proteomes" id="UP001175261"/>
    </source>
</evidence>
<gene>
    <name evidence="3" type="ORF">NLU13_1889</name>
</gene>
<feature type="transmembrane region" description="Helical" evidence="2">
    <location>
        <begin position="180"/>
        <end position="200"/>
    </location>
</feature>
<evidence type="ECO:0000313" key="3">
    <source>
        <dbReference type="EMBL" id="KAK0392394.1"/>
    </source>
</evidence>
<feature type="transmembrane region" description="Helical" evidence="2">
    <location>
        <begin position="220"/>
        <end position="244"/>
    </location>
</feature>
<feature type="transmembrane region" description="Helical" evidence="2">
    <location>
        <begin position="59"/>
        <end position="79"/>
    </location>
</feature>
<dbReference type="AlphaFoldDB" id="A0AA39GTS0"/>
<keyword evidence="2" id="KW-1133">Transmembrane helix</keyword>
<feature type="compositionally biased region" description="Basic and acidic residues" evidence="1">
    <location>
        <begin position="381"/>
        <end position="393"/>
    </location>
</feature>
<dbReference type="EMBL" id="JAPDFR010000001">
    <property type="protein sequence ID" value="KAK0392394.1"/>
    <property type="molecule type" value="Genomic_DNA"/>
</dbReference>
<keyword evidence="4" id="KW-1185">Reference proteome</keyword>
<feature type="region of interest" description="Disordered" evidence="1">
    <location>
        <begin position="489"/>
        <end position="537"/>
    </location>
</feature>
<evidence type="ECO:0000256" key="1">
    <source>
        <dbReference type="SAM" id="MobiDB-lite"/>
    </source>
</evidence>
<comment type="caution">
    <text evidence="3">The sequence shown here is derived from an EMBL/GenBank/DDBJ whole genome shotgun (WGS) entry which is preliminary data.</text>
</comment>
<feature type="region of interest" description="Disordered" evidence="1">
    <location>
        <begin position="380"/>
        <end position="426"/>
    </location>
</feature>
<feature type="transmembrane region" description="Helical" evidence="2">
    <location>
        <begin position="142"/>
        <end position="160"/>
    </location>
</feature>
<proteinExistence type="predicted"/>
<feature type="compositionally biased region" description="Polar residues" evidence="1">
    <location>
        <begin position="514"/>
        <end position="528"/>
    </location>
</feature>
<protein>
    <submittedName>
        <fullName evidence="3">Uncharacterized protein</fullName>
    </submittedName>
</protein>
<feature type="region of interest" description="Disordered" evidence="1">
    <location>
        <begin position="551"/>
        <end position="621"/>
    </location>
</feature>
<feature type="transmembrane region" description="Helical" evidence="2">
    <location>
        <begin position="299"/>
        <end position="321"/>
    </location>
</feature>
<evidence type="ECO:0000256" key="2">
    <source>
        <dbReference type="SAM" id="Phobius"/>
    </source>
</evidence>
<feature type="transmembrane region" description="Helical" evidence="2">
    <location>
        <begin position="264"/>
        <end position="287"/>
    </location>
</feature>
<keyword evidence="2" id="KW-0472">Membrane</keyword>
<accession>A0AA39GTS0</accession>
<organism evidence="3 4">
    <name type="scientific">Sarocladium strictum</name>
    <name type="common">Black bundle disease fungus</name>
    <name type="synonym">Acremonium strictum</name>
    <dbReference type="NCBI Taxonomy" id="5046"/>
    <lineage>
        <taxon>Eukaryota</taxon>
        <taxon>Fungi</taxon>
        <taxon>Dikarya</taxon>
        <taxon>Ascomycota</taxon>
        <taxon>Pezizomycotina</taxon>
        <taxon>Sordariomycetes</taxon>
        <taxon>Hypocreomycetidae</taxon>
        <taxon>Hypocreales</taxon>
        <taxon>Sarocladiaceae</taxon>
        <taxon>Sarocladium</taxon>
    </lineage>
</organism>
<feature type="transmembrane region" description="Helical" evidence="2">
    <location>
        <begin position="99"/>
        <end position="122"/>
    </location>
</feature>
<feature type="compositionally biased region" description="Polar residues" evidence="1">
    <location>
        <begin position="407"/>
        <end position="423"/>
    </location>
</feature>
<keyword evidence="2" id="KW-0812">Transmembrane</keyword>
<sequence>MSSLSWDSVEPRADEFWRRHWEDSAKVVASQGFNFYGNTSSAFINELKFAAAKSIRTSFIVLAAFNVLAAVAVICGVLYDSVVAAKRDDPKFRFRPWSLWIIGPAEVFPFVVSLGIFVQGIIFAVVQSKGMQSLMILGCEPISQMTLSAFFIVPFIQLVFGMETSIRAFCKQPFQSRPIWLVPSLIAGVIVSLLVMFGLTNLALPPNFCFASLIWFIERWGVQCFGLLVGICGALIIGGVATFLRLTHSSRIDPTERLAASRMVYYMFAALLSNGLMTPFFYCISFSHPMAADLYPAQLAMVATVVANLTGIVTGALYLFLRSSRFSSIGAHGYDDMEKHRRNKLGIQIRRSSNSGYSNQMQQPLSPSWLFTNSNNNYEGVQREKHDEERVESPRQASVANPREPWTPNQPQAAYMLQDNSPGQVDGLRLNAPRPVLSTTQQALLSPATAAALLPPPPGILGGGNHRRDSSLASHATVQIGLRLSSVDDVPNRVPAQPDLPGKIHELGCPDQLGSISSRSTGQASSRGNPRRASSVYTTATTAAAAFVATPAPDLPPADDGIRLSPTVYTPDTQVRPLQLKVSSPKSSSANSDSERLSRPWPLSREAPSDLNNPNKSTGWI</sequence>
<reference evidence="3" key="1">
    <citation type="submission" date="2022-10" db="EMBL/GenBank/DDBJ databases">
        <title>Determination and structural analysis of whole genome sequence of Sarocladium strictum F4-1.</title>
        <authorList>
            <person name="Hu L."/>
            <person name="Jiang Y."/>
        </authorList>
    </citation>
    <scope>NUCLEOTIDE SEQUENCE</scope>
    <source>
        <strain evidence="3">F4-1</strain>
    </source>
</reference>
<feature type="compositionally biased region" description="Low complexity" evidence="1">
    <location>
        <begin position="583"/>
        <end position="592"/>
    </location>
</feature>
<name>A0AA39GTS0_SARSR</name>
<feature type="compositionally biased region" description="Polar residues" evidence="1">
    <location>
        <begin position="610"/>
        <end position="621"/>
    </location>
</feature>
<dbReference type="Proteomes" id="UP001175261">
    <property type="component" value="Unassembled WGS sequence"/>
</dbReference>